<dbReference type="Proteomes" id="UP000183788">
    <property type="component" value="Unassembled WGS sequence"/>
</dbReference>
<dbReference type="AlphaFoldDB" id="A0A1K1LLT5"/>
<gene>
    <name evidence="1" type="ORF">SAMN05661012_00022</name>
    <name evidence="2" type="ORF">SR876_30880</name>
</gene>
<accession>A0A1K1LLT5</accession>
<name>A0A1K1LLT5_9BACT</name>
<dbReference type="STRING" id="1004.SAMN05661012_00022"/>
<protein>
    <submittedName>
        <fullName evidence="1">Uncharacterized protein</fullName>
    </submittedName>
</protein>
<dbReference type="EMBL" id="CP140154">
    <property type="protein sequence ID" value="WQG89337.1"/>
    <property type="molecule type" value="Genomic_DNA"/>
</dbReference>
<dbReference type="RefSeq" id="WP_072356453.1">
    <property type="nucleotide sequence ID" value="NZ_CP139972.1"/>
</dbReference>
<proteinExistence type="predicted"/>
<organism evidence="1 3">
    <name type="scientific">Chitinophaga sancti</name>
    <dbReference type="NCBI Taxonomy" id="1004"/>
    <lineage>
        <taxon>Bacteria</taxon>
        <taxon>Pseudomonadati</taxon>
        <taxon>Bacteroidota</taxon>
        <taxon>Chitinophagia</taxon>
        <taxon>Chitinophagales</taxon>
        <taxon>Chitinophagaceae</taxon>
        <taxon>Chitinophaga</taxon>
    </lineage>
</organism>
<reference evidence="1 3" key="1">
    <citation type="submission" date="2016-11" db="EMBL/GenBank/DDBJ databases">
        <authorList>
            <person name="Jaros S."/>
            <person name="Januszkiewicz K."/>
            <person name="Wedrychowicz H."/>
        </authorList>
    </citation>
    <scope>NUCLEOTIDE SEQUENCE [LARGE SCALE GENOMIC DNA]</scope>
    <source>
        <strain evidence="1 3">DSM 784</strain>
    </source>
</reference>
<evidence type="ECO:0000313" key="4">
    <source>
        <dbReference type="Proteomes" id="UP001326715"/>
    </source>
</evidence>
<keyword evidence="4" id="KW-1185">Reference proteome</keyword>
<evidence type="ECO:0000313" key="1">
    <source>
        <dbReference type="EMBL" id="SFW11865.1"/>
    </source>
</evidence>
<reference evidence="2 4" key="2">
    <citation type="submission" date="2023-11" db="EMBL/GenBank/DDBJ databases">
        <title>MicrobeMod: A computational toolkit for identifying prokaryotic methylation and restriction-modification with nanopore sequencing.</title>
        <authorList>
            <person name="Crits-Christoph A."/>
            <person name="Kang S.C."/>
            <person name="Lee H."/>
            <person name="Ostrov N."/>
        </authorList>
    </citation>
    <scope>NUCLEOTIDE SEQUENCE [LARGE SCALE GENOMIC DNA]</scope>
    <source>
        <strain evidence="2 4">ATCC 23090</strain>
    </source>
</reference>
<sequence>MAKVEKLIVNCTTIFIALYNSEYSVKYFSKVQDGKKRYEDSANAGGWSGVLEKIGGIRLLGSGCLMAFLWSRSIYLINNVGMPPSMLGIVGINEFKLNKEV</sequence>
<dbReference type="EMBL" id="FPIZ01000001">
    <property type="protein sequence ID" value="SFW11865.1"/>
    <property type="molecule type" value="Genomic_DNA"/>
</dbReference>
<evidence type="ECO:0000313" key="3">
    <source>
        <dbReference type="Proteomes" id="UP000183788"/>
    </source>
</evidence>
<evidence type="ECO:0000313" key="2">
    <source>
        <dbReference type="EMBL" id="WQG89337.1"/>
    </source>
</evidence>
<dbReference type="Proteomes" id="UP001326715">
    <property type="component" value="Chromosome"/>
</dbReference>